<dbReference type="EMBL" id="SKBN01000001">
    <property type="protein sequence ID" value="TGJ88658.1"/>
    <property type="molecule type" value="Genomic_DNA"/>
</dbReference>
<dbReference type="OrthoDB" id="5416609at2759"/>
<dbReference type="PANTHER" id="PTHR24148">
    <property type="entry name" value="ANKYRIN REPEAT DOMAIN-CONTAINING PROTEIN 39 HOMOLOG-RELATED"/>
    <property type="match status" value="1"/>
</dbReference>
<dbReference type="Pfam" id="PF26639">
    <property type="entry name" value="Het-6_barrel"/>
    <property type="match status" value="1"/>
</dbReference>
<dbReference type="InterPro" id="IPR052895">
    <property type="entry name" value="HetReg/Transcr_Mod"/>
</dbReference>
<sequence length="713" mass="80093">MAMFKYQPLNIEARQIRLLDLLPGSGRIRCRLRHVSLEKLEDGYETLSYCWGLQKTGQVKISVNGLDFLIAANLHGALLRLRHLDYNRPKTLWIDAICINQSDVIEKSKQVALMGDVYSLCRRVIIWIGEHDALTEYTFRGLTFMASRSKTGQKFNYYDWKYVQRSEDFDGIVSRNPVRLDALVSGAAFSALFSRPWFRRVWTIQEIVLPPRAVLVCGKFQIDWDLISKAESISKTNFDVNKHLGTMLRFQAWPEDLADDIFYRVIMASHQEATKPRDRIYGLLGIDYLHHNQPIVKIDYEIDDMQIFAEFTRVYLERTRNLQVLAISRGCKNRDASQEFYPSWAIDPTYEATKEPLACDHISWRYTNWEAYPHGFSAGGSIPCNLTFAGNSLGVQGFQFDSVAACSPINSPGTPRYKETAVSGGGPFWGTVAAFYSIYLKGGLTSWQSALSFCQFYLASKKMCEDAGLGGTYLPTGQSTRDAFWQVIRGPHLPIDHPNAEASARKQFEDFDEMLRRKTGGSLGVKSSASIIRAMLSNSTYMELFPLIGMTRHRRFFITKNGYMGLGPRETGVGDSIMILQGHQAPILARATEGRHWKVVGDSYTHGIMEGTLTTLPSQDENPIQHLKSFSFAVSNAANAVNTMCAFSLGATVSGDVMYPLPVMEASSRRSTVSKGENGVQAAWEACADRKDTDGKHRFTITTGAGLRRGAWL</sequence>
<dbReference type="InterPro" id="IPR010730">
    <property type="entry name" value="HET"/>
</dbReference>
<feature type="domain" description="Heterokaryon incompatibility" evidence="1">
    <location>
        <begin position="44"/>
        <end position="206"/>
    </location>
</feature>
<comment type="caution">
    <text evidence="2">The sequence shown here is derived from an EMBL/GenBank/DDBJ whole genome shotgun (WGS) entry which is preliminary data.</text>
</comment>
<name>A0A4Z0Z8V0_9PEZI</name>
<dbReference type="STRING" id="37992.A0A4Z0Z8V0"/>
<dbReference type="Proteomes" id="UP000297716">
    <property type="component" value="Unassembled WGS sequence"/>
</dbReference>
<accession>A0A4Z0Z8V0</accession>
<gene>
    <name evidence="2" type="ORF">E0Z10_g4</name>
</gene>
<dbReference type="Pfam" id="PF06985">
    <property type="entry name" value="HET"/>
    <property type="match status" value="1"/>
</dbReference>
<dbReference type="AlphaFoldDB" id="A0A4Z0Z8V0"/>
<protein>
    <recommendedName>
        <fullName evidence="1">Heterokaryon incompatibility domain-containing protein</fullName>
    </recommendedName>
</protein>
<dbReference type="PANTHER" id="PTHR24148:SF64">
    <property type="entry name" value="HETEROKARYON INCOMPATIBILITY DOMAIN-CONTAINING PROTEIN"/>
    <property type="match status" value="1"/>
</dbReference>
<evidence type="ECO:0000313" key="3">
    <source>
        <dbReference type="Proteomes" id="UP000297716"/>
    </source>
</evidence>
<evidence type="ECO:0000313" key="2">
    <source>
        <dbReference type="EMBL" id="TGJ88658.1"/>
    </source>
</evidence>
<evidence type="ECO:0000259" key="1">
    <source>
        <dbReference type="Pfam" id="PF06985"/>
    </source>
</evidence>
<reference evidence="2 3" key="1">
    <citation type="submission" date="2019-03" db="EMBL/GenBank/DDBJ databases">
        <title>Draft genome sequence of Xylaria hypoxylon DSM 108379, a ubiquitous saprotrophic-parasitic fungi on hardwood.</title>
        <authorList>
            <person name="Buettner E."/>
            <person name="Leonhardt S."/>
            <person name="Gebauer A.M."/>
            <person name="Liers C."/>
            <person name="Hofrichter M."/>
            <person name="Kellner H."/>
        </authorList>
    </citation>
    <scope>NUCLEOTIDE SEQUENCE [LARGE SCALE GENOMIC DNA]</scope>
    <source>
        <strain evidence="2 3">DSM 108379</strain>
    </source>
</reference>
<keyword evidence="3" id="KW-1185">Reference proteome</keyword>
<organism evidence="2 3">
    <name type="scientific">Xylaria hypoxylon</name>
    <dbReference type="NCBI Taxonomy" id="37992"/>
    <lineage>
        <taxon>Eukaryota</taxon>
        <taxon>Fungi</taxon>
        <taxon>Dikarya</taxon>
        <taxon>Ascomycota</taxon>
        <taxon>Pezizomycotina</taxon>
        <taxon>Sordariomycetes</taxon>
        <taxon>Xylariomycetidae</taxon>
        <taxon>Xylariales</taxon>
        <taxon>Xylariaceae</taxon>
        <taxon>Xylaria</taxon>
    </lineage>
</organism>
<proteinExistence type="predicted"/>